<proteinExistence type="predicted"/>
<protein>
    <submittedName>
        <fullName evidence="1">Uncharacterized protein</fullName>
    </submittedName>
</protein>
<evidence type="ECO:0000313" key="1">
    <source>
        <dbReference type="EMBL" id="VDN43454.1"/>
    </source>
</evidence>
<organism evidence="1 2">
    <name type="scientific">Gongylonema pulchrum</name>
    <dbReference type="NCBI Taxonomy" id="637853"/>
    <lineage>
        <taxon>Eukaryota</taxon>
        <taxon>Metazoa</taxon>
        <taxon>Ecdysozoa</taxon>
        <taxon>Nematoda</taxon>
        <taxon>Chromadorea</taxon>
        <taxon>Rhabditida</taxon>
        <taxon>Spirurina</taxon>
        <taxon>Spiruromorpha</taxon>
        <taxon>Spiruroidea</taxon>
        <taxon>Gongylonematidae</taxon>
        <taxon>Gongylonema</taxon>
    </lineage>
</organism>
<name>A0A3P7NKN6_9BILA</name>
<evidence type="ECO:0000313" key="2">
    <source>
        <dbReference type="Proteomes" id="UP000271098"/>
    </source>
</evidence>
<dbReference type="OrthoDB" id="5852040at2759"/>
<dbReference type="EMBL" id="UYRT01102847">
    <property type="protein sequence ID" value="VDN43454.1"/>
    <property type="molecule type" value="Genomic_DNA"/>
</dbReference>
<sequence>MPLLGEKDLAYKIYVRMVPANPFHCCDRRISALLAISEKYIYQCAMRITDDQDFDELICPLRINTNCYPLINRTCLYFVLLPRLPVTFSQHSFVLRYSNVLHSRGKLHAKLLIEILNAIYSARRATFNRLLPASTLFRF</sequence>
<dbReference type="AlphaFoldDB" id="A0A3P7NKN6"/>
<accession>A0A3P7NKN6</accession>
<dbReference type="Proteomes" id="UP000271098">
    <property type="component" value="Unassembled WGS sequence"/>
</dbReference>
<keyword evidence="2" id="KW-1185">Reference proteome</keyword>
<reference evidence="1 2" key="1">
    <citation type="submission" date="2018-11" db="EMBL/GenBank/DDBJ databases">
        <authorList>
            <consortium name="Pathogen Informatics"/>
        </authorList>
    </citation>
    <scope>NUCLEOTIDE SEQUENCE [LARGE SCALE GENOMIC DNA]</scope>
</reference>
<gene>
    <name evidence="1" type="ORF">GPUH_LOCUS24877</name>
</gene>